<dbReference type="EMBL" id="KF835987">
    <property type="protein sequence ID" value="AHY25029.1"/>
    <property type="molecule type" value="Genomic_DNA"/>
</dbReference>
<dbReference type="OrthoDB" id="22774at10239"/>
<evidence type="ECO:0000313" key="2">
    <source>
        <dbReference type="Proteomes" id="UP000030739"/>
    </source>
</evidence>
<organism evidence="1 2">
    <name type="scientific">Pectobacterium bacteriophage PM2</name>
    <dbReference type="NCBI Taxonomy" id="1429794"/>
    <lineage>
        <taxon>Viruses</taxon>
        <taxon>Duplodnaviria</taxon>
        <taxon>Heunggongvirae</taxon>
        <taxon>Uroviricota</taxon>
        <taxon>Caudoviricetes</taxon>
        <taxon>Pantevenvirales</taxon>
        <taxon>Straboviridae</taxon>
        <taxon>Tevenvirinae</taxon>
        <taxon>Mosugukvirus</taxon>
        <taxon>Mosugukvirus pm2</taxon>
    </lineage>
</organism>
<dbReference type="Pfam" id="PF17595">
    <property type="entry name" value="DUF5491"/>
    <property type="match status" value="1"/>
</dbReference>
<accession>A0A0A0PZF6</accession>
<dbReference type="InterPro" id="IPR020248">
    <property type="entry name" value="Y03I"/>
</dbReference>
<evidence type="ECO:0000313" key="1">
    <source>
        <dbReference type="EMBL" id="AHY25029.1"/>
    </source>
</evidence>
<name>A0A0A0PZF6_9CAUD</name>
<sequence length="77" mass="9010">MRLQIDLSGFLDEIGRDLNTLPYLLKMYLRDVEKLPIDIDPLNPGEVHLTSKNNIVDYNYHVTDDNFFITINMTPKE</sequence>
<reference evidence="1 2" key="1">
    <citation type="journal article" date="2015" name="Plant Pathol. J.">
        <title>Isolation and Genomic Characterization of the T4-Like Bacteriophage PM2 Infecting Pectobacterium carotovorum subsp. carotovorum.</title>
        <authorList>
            <person name="Lim J.A."/>
            <person name="Lee D.H."/>
            <person name="Heu S."/>
        </authorList>
    </citation>
    <scope>NUCLEOTIDE SEQUENCE [LARGE SCALE GENOMIC DNA]</scope>
</reference>
<protein>
    <submittedName>
        <fullName evidence="1">Uncharacterized protein</fullName>
    </submittedName>
</protein>
<dbReference type="KEGG" id="vg:26637960"/>
<dbReference type="Proteomes" id="UP000030739">
    <property type="component" value="Segment"/>
</dbReference>
<proteinExistence type="predicted"/>
<dbReference type="RefSeq" id="YP_009211488.1">
    <property type="nucleotide sequence ID" value="NC_028940.1"/>
</dbReference>
<dbReference type="GeneID" id="26637960"/>
<keyword evidence="2" id="KW-1185">Reference proteome</keyword>
<gene>
    <name evidence="1" type="ORF">PM2_067</name>
</gene>